<evidence type="ECO:0000259" key="6">
    <source>
        <dbReference type="Pfam" id="PF21365"/>
    </source>
</evidence>
<gene>
    <name evidence="7" type="primary">KIAA1161</name>
    <name evidence="7" type="ORF">BLAG_LOCUS14064</name>
</gene>
<dbReference type="EMBL" id="OV696687">
    <property type="protein sequence ID" value="CAH1254788.1"/>
    <property type="molecule type" value="Genomic_DNA"/>
</dbReference>
<keyword evidence="4" id="KW-0472">Membrane</keyword>
<feature type="domain" description="Glycoside hydrolase family 31 TIM barrel" evidence="5">
    <location>
        <begin position="367"/>
        <end position="510"/>
    </location>
</feature>
<evidence type="ECO:0000259" key="5">
    <source>
        <dbReference type="Pfam" id="PF01055"/>
    </source>
</evidence>
<dbReference type="CDD" id="cd06592">
    <property type="entry name" value="GH31_NET37"/>
    <property type="match status" value="1"/>
</dbReference>
<evidence type="ECO:0000313" key="7">
    <source>
        <dbReference type="EMBL" id="CAH1254788.1"/>
    </source>
</evidence>
<dbReference type="InterPro" id="IPR013780">
    <property type="entry name" value="Glyco_hydro_b"/>
</dbReference>
<dbReference type="SUPFAM" id="SSF51445">
    <property type="entry name" value="(Trans)glycosidases"/>
    <property type="match status" value="1"/>
</dbReference>
<feature type="region of interest" description="Disordered" evidence="3">
    <location>
        <begin position="1"/>
        <end position="71"/>
    </location>
</feature>
<dbReference type="Proteomes" id="UP000838412">
    <property type="component" value="Chromosome 2"/>
</dbReference>
<organism evidence="7 8">
    <name type="scientific">Branchiostoma lanceolatum</name>
    <name type="common">Common lancelet</name>
    <name type="synonym">Amphioxus lanceolatum</name>
    <dbReference type="NCBI Taxonomy" id="7740"/>
    <lineage>
        <taxon>Eukaryota</taxon>
        <taxon>Metazoa</taxon>
        <taxon>Chordata</taxon>
        <taxon>Cephalochordata</taxon>
        <taxon>Leptocardii</taxon>
        <taxon>Amphioxiformes</taxon>
        <taxon>Branchiostomatidae</taxon>
        <taxon>Branchiostoma</taxon>
    </lineage>
</organism>
<evidence type="ECO:0000256" key="1">
    <source>
        <dbReference type="ARBA" id="ARBA00007806"/>
    </source>
</evidence>
<keyword evidence="2" id="KW-0378">Hydrolase</keyword>
<dbReference type="Pfam" id="PF01055">
    <property type="entry name" value="Glyco_hydro_31_2nd"/>
    <property type="match status" value="2"/>
</dbReference>
<dbReference type="InterPro" id="IPR050985">
    <property type="entry name" value="Alpha-glycosidase_related"/>
</dbReference>
<evidence type="ECO:0000256" key="4">
    <source>
        <dbReference type="SAM" id="Phobius"/>
    </source>
</evidence>
<accession>A0A8J9ZJX7</accession>
<dbReference type="GO" id="GO:0005975">
    <property type="term" value="P:carbohydrate metabolic process"/>
    <property type="evidence" value="ECO:0007669"/>
    <property type="project" value="InterPro"/>
</dbReference>
<name>A0A8J9ZJX7_BRALA</name>
<evidence type="ECO:0000256" key="3">
    <source>
        <dbReference type="SAM" id="MobiDB-lite"/>
    </source>
</evidence>
<dbReference type="Gene3D" id="2.60.40.1180">
    <property type="entry name" value="Golgi alpha-mannosidase II"/>
    <property type="match status" value="1"/>
</dbReference>
<feature type="domain" description="Glycoside hydrolase family 31 TIM barrel" evidence="5">
    <location>
        <begin position="570"/>
        <end position="644"/>
    </location>
</feature>
<dbReference type="GO" id="GO:0004553">
    <property type="term" value="F:hydrolase activity, hydrolyzing O-glycosyl compounds"/>
    <property type="evidence" value="ECO:0007669"/>
    <property type="project" value="InterPro"/>
</dbReference>
<feature type="transmembrane region" description="Helical" evidence="4">
    <location>
        <begin position="103"/>
        <end position="123"/>
    </location>
</feature>
<dbReference type="InterPro" id="IPR017853">
    <property type="entry name" value="GH"/>
</dbReference>
<keyword evidence="8" id="KW-1185">Reference proteome</keyword>
<dbReference type="InterPro" id="IPR000322">
    <property type="entry name" value="Glyco_hydro_31_TIM"/>
</dbReference>
<dbReference type="OrthoDB" id="10070917at2759"/>
<keyword evidence="2" id="KW-0326">Glycosidase</keyword>
<dbReference type="InterPro" id="IPR048395">
    <property type="entry name" value="Glyco_hydro_31_C"/>
</dbReference>
<dbReference type="PANTHER" id="PTHR43053:SF6">
    <property type="entry name" value="SITS-BINDING PROTEIN"/>
    <property type="match status" value="1"/>
</dbReference>
<dbReference type="Pfam" id="PF21365">
    <property type="entry name" value="Glyco_hydro_31_3rd"/>
    <property type="match status" value="1"/>
</dbReference>
<sequence>MEGSKEVLLDGPSPQPDHQKNTRFQVQAVDDNEGQQRLSVPRWTPNIPSSPTGARERTESDASQNPFVDIEDGANEVKFSDSVKEDAQPSDGPKEPRELRLKVCVFFLAVLIIAGVITIWYFYEEPELEADIGHTYRLFEKTKLFSLENGRGKKILDGRVGAHLPDSVVPYWCGGKNTVCLEWKTFAKIHITSKAMDEVECYRIVWEVYKPTLALEDCFNMLPGHWYGAAEMNQQEWPLETANRTMAPFVSSDLRTEPEGFGSVLDRYFLSSMGVAVIVDDNVPLHVGISSEKLCLKAWYDRSPFPNPNNAQPMLNYSLCVGSDVKAVHKYVVDNILPRVNTTKSVPDTAQMQSPRWATWPYLKSNMNTTTITNYADNIVNNSLTHSVIEIGDSYSTKYGDFDFDPTKFPDPAGMIGQLKQDQFKVSLWVHPFANYDSRTFVEGLREGHWVNSAKGNAPGIVKWWNGYGTVIDVTSKDARSWFISKIRRLQQDYGCDGAYFDGGEVSYLPAGFITESEPVVPDEYARLYVSEIAADFGPSTQVSVGYRTQDIPMFVRMTERRSAWDNGRGLKSVVPTVLTMGILGYPFVNPGPVGGSSEEQPDRELYVRWLELAVFLPVVEFSWPPWRFGQDMVLFAQKMLKLREDVVVTDIIELARDSLEAGEPIIRPLWWLAPKDNIAQVVDSEFLIGNATLVAPILAPSATTRDIYLPSGCKWKEGLRNGLVYNGGQMLEDYEVKLFEIAYFTRVDTET</sequence>
<dbReference type="AlphaFoldDB" id="A0A8J9ZJX7"/>
<reference evidence="7" key="1">
    <citation type="submission" date="2022-01" db="EMBL/GenBank/DDBJ databases">
        <authorList>
            <person name="Braso-Vives M."/>
        </authorList>
    </citation>
    <scope>NUCLEOTIDE SEQUENCE</scope>
</reference>
<dbReference type="PANTHER" id="PTHR43053">
    <property type="entry name" value="GLYCOSIDASE FAMILY 31"/>
    <property type="match status" value="1"/>
</dbReference>
<comment type="similarity">
    <text evidence="1 2">Belongs to the glycosyl hydrolase 31 family.</text>
</comment>
<evidence type="ECO:0000313" key="8">
    <source>
        <dbReference type="Proteomes" id="UP000838412"/>
    </source>
</evidence>
<keyword evidence="4" id="KW-1133">Transmembrane helix</keyword>
<keyword evidence="4" id="KW-0812">Transmembrane</keyword>
<feature type="domain" description="Glycosyl hydrolase family 31 C-terminal" evidence="6">
    <location>
        <begin position="663"/>
        <end position="747"/>
    </location>
</feature>
<proteinExistence type="inferred from homology"/>
<dbReference type="Gene3D" id="3.20.20.80">
    <property type="entry name" value="Glycosidases"/>
    <property type="match status" value="1"/>
</dbReference>
<dbReference type="SUPFAM" id="SSF51011">
    <property type="entry name" value="Glycosyl hydrolase domain"/>
    <property type="match status" value="1"/>
</dbReference>
<protein>
    <submittedName>
        <fullName evidence="7">KIAA1161 protein</fullName>
    </submittedName>
</protein>
<evidence type="ECO:0000256" key="2">
    <source>
        <dbReference type="RuleBase" id="RU361185"/>
    </source>
</evidence>